<dbReference type="SUPFAM" id="SSF63737">
    <property type="entry name" value="Leukotriene A4 hydrolase N-terminal domain"/>
    <property type="match status" value="1"/>
</dbReference>
<dbReference type="Gene3D" id="2.60.40.1910">
    <property type="match status" value="1"/>
</dbReference>
<comment type="similarity">
    <text evidence="1 11">Belongs to the peptidase M1 family.</text>
</comment>
<evidence type="ECO:0000256" key="5">
    <source>
        <dbReference type="ARBA" id="ARBA00022801"/>
    </source>
</evidence>
<evidence type="ECO:0000259" key="13">
    <source>
        <dbReference type="Pfam" id="PF11838"/>
    </source>
</evidence>
<keyword evidence="6 9" id="KW-0862">Zinc</keyword>
<feature type="domain" description="ERAP1-like C-terminal" evidence="13">
    <location>
        <begin position="541"/>
        <end position="856"/>
    </location>
</feature>
<keyword evidence="2 11" id="KW-0031">Aminopeptidase</keyword>
<dbReference type="GO" id="GO:0070006">
    <property type="term" value="F:metalloaminopeptidase activity"/>
    <property type="evidence" value="ECO:0007669"/>
    <property type="project" value="TreeGrafter"/>
</dbReference>
<dbReference type="STRING" id="45607.A0A2T0FKH8"/>
<accession>A0A2T0FKH8</accession>
<dbReference type="GO" id="GO:0016020">
    <property type="term" value="C:membrane"/>
    <property type="evidence" value="ECO:0007669"/>
    <property type="project" value="TreeGrafter"/>
</dbReference>
<dbReference type="PRINTS" id="PR00756">
    <property type="entry name" value="ALADIPTASE"/>
</dbReference>
<evidence type="ECO:0000256" key="2">
    <source>
        <dbReference type="ARBA" id="ARBA00022438"/>
    </source>
</evidence>
<evidence type="ECO:0000256" key="9">
    <source>
        <dbReference type="PIRSR" id="PIRSR634016-3"/>
    </source>
</evidence>
<dbReference type="InterPro" id="IPR001930">
    <property type="entry name" value="Peptidase_M1"/>
</dbReference>
<dbReference type="Pfam" id="PF01433">
    <property type="entry name" value="Peptidase_M1"/>
    <property type="match status" value="1"/>
</dbReference>
<dbReference type="GO" id="GO:0006508">
    <property type="term" value="P:proteolysis"/>
    <property type="evidence" value="ECO:0007669"/>
    <property type="project" value="UniProtKB-KW"/>
</dbReference>
<dbReference type="InterPro" id="IPR034016">
    <property type="entry name" value="M1_APN-typ"/>
</dbReference>
<dbReference type="InterPro" id="IPR045357">
    <property type="entry name" value="Aminopeptidase_N-like_N"/>
</dbReference>
<dbReference type="GO" id="GO:0042277">
    <property type="term" value="F:peptide binding"/>
    <property type="evidence" value="ECO:0007669"/>
    <property type="project" value="TreeGrafter"/>
</dbReference>
<keyword evidence="5 11" id="KW-0378">Hydrolase</keyword>
<evidence type="ECO:0000256" key="3">
    <source>
        <dbReference type="ARBA" id="ARBA00022670"/>
    </source>
</evidence>
<comment type="cofactor">
    <cofactor evidence="9 11">
        <name>Zn(2+)</name>
        <dbReference type="ChEBI" id="CHEBI:29105"/>
    </cofactor>
    <text evidence="9 11">Binds 1 zinc ion per subunit.</text>
</comment>
<protein>
    <recommendedName>
        <fullName evidence="11">Aminopeptidase</fullName>
        <ecNumber evidence="11">3.4.11.-</ecNumber>
    </recommendedName>
</protein>
<dbReference type="Gene3D" id="1.10.390.10">
    <property type="entry name" value="Neutral Protease Domain 2"/>
    <property type="match status" value="1"/>
</dbReference>
<evidence type="ECO:0000256" key="8">
    <source>
        <dbReference type="PIRSR" id="PIRSR634016-1"/>
    </source>
</evidence>
<name>A0A2T0FKH8_9ASCO</name>
<dbReference type="Gene3D" id="2.60.40.1730">
    <property type="entry name" value="tricorn interacting facor f3 domain"/>
    <property type="match status" value="1"/>
</dbReference>
<evidence type="ECO:0000313" key="15">
    <source>
        <dbReference type="EMBL" id="PRT55482.1"/>
    </source>
</evidence>
<evidence type="ECO:0000256" key="4">
    <source>
        <dbReference type="ARBA" id="ARBA00022723"/>
    </source>
</evidence>
<keyword evidence="16" id="KW-1185">Reference proteome</keyword>
<dbReference type="GeneID" id="36516850"/>
<dbReference type="InterPro" id="IPR042097">
    <property type="entry name" value="Aminopeptidase_N-like_N_sf"/>
</dbReference>
<evidence type="ECO:0000256" key="11">
    <source>
        <dbReference type="RuleBase" id="RU364040"/>
    </source>
</evidence>
<dbReference type="PANTHER" id="PTHR11533:SF174">
    <property type="entry name" value="PUROMYCIN-SENSITIVE AMINOPEPTIDASE-RELATED"/>
    <property type="match status" value="1"/>
</dbReference>
<feature type="binding site" evidence="9">
    <location>
        <position position="324"/>
    </location>
    <ligand>
        <name>Zn(2+)</name>
        <dbReference type="ChEBI" id="CHEBI:29105"/>
        <note>catalytic</note>
    </ligand>
</feature>
<keyword evidence="7 11" id="KW-0482">Metalloprotease</keyword>
<feature type="active site" description="Proton acceptor" evidence="8">
    <location>
        <position position="325"/>
    </location>
</feature>
<dbReference type="RefSeq" id="XP_024665427.1">
    <property type="nucleotide sequence ID" value="XM_024809659.1"/>
</dbReference>
<gene>
    <name evidence="15" type="ORF">B9G98_03102</name>
</gene>
<proteinExistence type="inferred from homology"/>
<dbReference type="GO" id="GO:0005737">
    <property type="term" value="C:cytoplasm"/>
    <property type="evidence" value="ECO:0007669"/>
    <property type="project" value="TreeGrafter"/>
</dbReference>
<dbReference type="FunFam" id="1.10.390.10:FF:000001">
    <property type="entry name" value="Aminopeptidase"/>
    <property type="match status" value="1"/>
</dbReference>
<dbReference type="GO" id="GO:0008270">
    <property type="term" value="F:zinc ion binding"/>
    <property type="evidence" value="ECO:0007669"/>
    <property type="project" value="UniProtKB-UniRule"/>
</dbReference>
<evidence type="ECO:0000256" key="7">
    <source>
        <dbReference type="ARBA" id="ARBA00023049"/>
    </source>
</evidence>
<evidence type="ECO:0000259" key="14">
    <source>
        <dbReference type="Pfam" id="PF17900"/>
    </source>
</evidence>
<evidence type="ECO:0000256" key="6">
    <source>
        <dbReference type="ARBA" id="ARBA00022833"/>
    </source>
</evidence>
<dbReference type="FunFam" id="2.60.40.1730:FF:000002">
    <property type="entry name" value="Aminopeptidase"/>
    <property type="match status" value="1"/>
</dbReference>
<organism evidence="15 16">
    <name type="scientific">Wickerhamiella sorbophila</name>
    <dbReference type="NCBI Taxonomy" id="45607"/>
    <lineage>
        <taxon>Eukaryota</taxon>
        <taxon>Fungi</taxon>
        <taxon>Dikarya</taxon>
        <taxon>Ascomycota</taxon>
        <taxon>Saccharomycotina</taxon>
        <taxon>Dipodascomycetes</taxon>
        <taxon>Dipodascales</taxon>
        <taxon>Trichomonascaceae</taxon>
        <taxon>Wickerhamiella</taxon>
    </lineage>
</organism>
<dbReference type="InterPro" id="IPR024571">
    <property type="entry name" value="ERAP1-like_C_dom"/>
</dbReference>
<dbReference type="OrthoDB" id="10031169at2759"/>
<dbReference type="Gene3D" id="1.25.50.20">
    <property type="match status" value="1"/>
</dbReference>
<dbReference type="Pfam" id="PF17900">
    <property type="entry name" value="Peptidase_M1_N"/>
    <property type="match status" value="1"/>
</dbReference>
<dbReference type="EMBL" id="NDIQ01000021">
    <property type="protein sequence ID" value="PRT55482.1"/>
    <property type="molecule type" value="Genomic_DNA"/>
</dbReference>
<evidence type="ECO:0000256" key="1">
    <source>
        <dbReference type="ARBA" id="ARBA00010136"/>
    </source>
</evidence>
<feature type="site" description="Transition state stabilizer" evidence="10">
    <location>
        <position position="410"/>
    </location>
</feature>
<dbReference type="GO" id="GO:0043171">
    <property type="term" value="P:peptide catabolic process"/>
    <property type="evidence" value="ECO:0007669"/>
    <property type="project" value="TreeGrafter"/>
</dbReference>
<keyword evidence="3 11" id="KW-0645">Protease</keyword>
<dbReference type="EC" id="3.4.11.-" evidence="11"/>
<dbReference type="Proteomes" id="UP000238350">
    <property type="component" value="Unassembled WGS sequence"/>
</dbReference>
<dbReference type="InterPro" id="IPR027268">
    <property type="entry name" value="Peptidase_M4/M1_CTD_sf"/>
</dbReference>
<comment type="caution">
    <text evidence="15">The sequence shown here is derived from an EMBL/GenBank/DDBJ whole genome shotgun (WGS) entry which is preliminary data.</text>
</comment>
<evidence type="ECO:0000256" key="10">
    <source>
        <dbReference type="PIRSR" id="PIRSR634016-4"/>
    </source>
</evidence>
<dbReference type="FunFam" id="2.60.40.1910:FF:000004">
    <property type="entry name" value="Aminopeptidase"/>
    <property type="match status" value="1"/>
</dbReference>
<keyword evidence="4 9" id="KW-0479">Metal-binding</keyword>
<feature type="domain" description="Aminopeptidase N-like N-terminal" evidence="14">
    <location>
        <begin position="38"/>
        <end position="218"/>
    </location>
</feature>
<dbReference type="SUPFAM" id="SSF55486">
    <property type="entry name" value="Metalloproteases ('zincins'), catalytic domain"/>
    <property type="match status" value="1"/>
</dbReference>
<dbReference type="Pfam" id="PF11838">
    <property type="entry name" value="ERAP1_C"/>
    <property type="match status" value="1"/>
</dbReference>
<dbReference type="InterPro" id="IPR014782">
    <property type="entry name" value="Peptidase_M1_dom"/>
</dbReference>
<dbReference type="PANTHER" id="PTHR11533">
    <property type="entry name" value="PROTEASE M1 ZINC METALLOPROTEASE"/>
    <property type="match status" value="1"/>
</dbReference>
<feature type="binding site" evidence="9">
    <location>
        <position position="328"/>
    </location>
    <ligand>
        <name>Zn(2+)</name>
        <dbReference type="ChEBI" id="CHEBI:29105"/>
        <note>catalytic</note>
    </ligand>
</feature>
<evidence type="ECO:0000313" key="16">
    <source>
        <dbReference type="Proteomes" id="UP000238350"/>
    </source>
</evidence>
<dbReference type="InterPro" id="IPR050344">
    <property type="entry name" value="Peptidase_M1_aminopeptidases"/>
</dbReference>
<feature type="domain" description="Peptidase M1 membrane alanine aminopeptidase" evidence="12">
    <location>
        <begin position="252"/>
        <end position="469"/>
    </location>
</feature>
<reference evidence="15 16" key="1">
    <citation type="submission" date="2017-04" db="EMBL/GenBank/DDBJ databases">
        <title>Genome sequencing of [Candida] sorbophila.</title>
        <authorList>
            <person name="Ahn J.O."/>
        </authorList>
    </citation>
    <scope>NUCLEOTIDE SEQUENCE [LARGE SCALE GENOMIC DNA]</scope>
    <source>
        <strain evidence="15 16">DS02</strain>
    </source>
</reference>
<evidence type="ECO:0000259" key="12">
    <source>
        <dbReference type="Pfam" id="PF01433"/>
    </source>
</evidence>
<feature type="binding site" evidence="9">
    <location>
        <position position="347"/>
    </location>
    <ligand>
        <name>Zn(2+)</name>
        <dbReference type="ChEBI" id="CHEBI:29105"/>
        <note>catalytic</note>
    </ligand>
</feature>
<dbReference type="CDD" id="cd09601">
    <property type="entry name" value="M1_APN-Q_like"/>
    <property type="match status" value="1"/>
</dbReference>
<dbReference type="AlphaFoldDB" id="A0A2T0FKH8"/>
<sequence>MLRHLTRARHIAPSFISRMCSSRSANVPNRVVLPSDVKPTHYRVRLEPDLEKFTFSGEVEISLDVATATNQVAVNILDLTIHSAEINGEKASESKHDGDAQSMTWTFPSQLVAGSQAKLKVAFDGTLNDQLAGFYRSVHKDENGKQQVVATTQMEATDCRRAFPCFDEPALKATFDIEMVADKKYTVLSNSDVKKTSELPSGKVLTQFNTTPKMSTYLVAFIVGELNYVESNDFRVPVRVYGTPGLEKKGQFSADLAAKTLKFFEETFGIEYPMPKCDMVGIHDFSAGAMENWGLITYRNVDVFFEEGVDSLSTKIRVAEVVQHELAHQWFGNLVTMEWWDGLWLNEGFATWMSWYSCNHFFPEWKVWESYVSKQLQGCLDLDGLRSSHPIQVPVKRADEIAQIFDAISYLKGSCVIKMISQFLGEDIFIKGIALYLKRHQYGNTTTDDLWNALAEVSGKDVKGQMDIWTRKVGYPLVTVEESGNELTLTQNRYLRTADVKPEENETVYPVVLGVRSANGKVDHTKVLSERTGKITIDGDFYKLNADQSSIYRVHYPTDRLLKLAEEGAKPHSRLSVEDRVGLVTDLGALAGAYVPTSQLLTLIWTWKNEQESTVWTSILSNIARIRQAWKFESAEVRDAFTKYREAVIVPMAKQVGHEFSASDSAQVASLKADLFAAAVGTGNKEFVDTALALYSKGVTNINANIRPTVFRAVAEYGTTAQWNELLEIYTSGAYGATGNEALSSLGSTKDMALRQKALDFILDGTVRTQDSYRAIGGVAHDAAGQELAWKWLQTKYDDLIKTFPPGLNLLSHIISSATAGFTKQEQLSDIEKFFSGRDLKGIDQALNIAKDRVRASINWLGKDAGDVKDWLVKHQFL</sequence>